<evidence type="ECO:0000256" key="1">
    <source>
        <dbReference type="SAM" id="MobiDB-lite"/>
    </source>
</evidence>
<dbReference type="Pfam" id="PF11154">
    <property type="entry name" value="DUF2934"/>
    <property type="match status" value="1"/>
</dbReference>
<protein>
    <recommendedName>
        <fullName evidence="4">DUF2934 domain-containing protein</fullName>
    </recommendedName>
</protein>
<dbReference type="OrthoDB" id="8909820at2"/>
<comment type="caution">
    <text evidence="2">The sequence shown here is derived from an EMBL/GenBank/DDBJ whole genome shotgun (WGS) entry which is preliminary data.</text>
</comment>
<feature type="compositionally biased region" description="Basic and acidic residues" evidence="1">
    <location>
        <begin position="54"/>
        <end position="73"/>
    </location>
</feature>
<dbReference type="InterPro" id="IPR021327">
    <property type="entry name" value="DUF2934"/>
</dbReference>
<name>A0A158CWL6_9BURK</name>
<accession>A0A158CWL6</accession>
<reference evidence="2" key="1">
    <citation type="submission" date="2016-01" db="EMBL/GenBank/DDBJ databases">
        <authorList>
            <person name="Peeters C."/>
        </authorList>
    </citation>
    <scope>NUCLEOTIDE SEQUENCE</scope>
    <source>
        <strain evidence="2">LMG 29321</strain>
    </source>
</reference>
<dbReference type="EMBL" id="FCOX02000025">
    <property type="protein sequence ID" value="SAK86755.1"/>
    <property type="molecule type" value="Genomic_DNA"/>
</dbReference>
<dbReference type="Proteomes" id="UP000071859">
    <property type="component" value="Unassembled WGS sequence"/>
</dbReference>
<organism evidence="2 3">
    <name type="scientific">Caballeronia calidae</name>
    <dbReference type="NCBI Taxonomy" id="1777139"/>
    <lineage>
        <taxon>Bacteria</taxon>
        <taxon>Pseudomonadati</taxon>
        <taxon>Pseudomonadota</taxon>
        <taxon>Betaproteobacteria</taxon>
        <taxon>Burkholderiales</taxon>
        <taxon>Burkholderiaceae</taxon>
        <taxon>Caballeronia</taxon>
    </lineage>
</organism>
<proteinExistence type="predicted"/>
<sequence length="73" mass="8400">MDDQREQDRIRRRAYEMWERDGSPEGRAEEFWQRAITSIEEEDSSGQTADADADTARSESERMAEEKSGATGK</sequence>
<keyword evidence="3" id="KW-1185">Reference proteome</keyword>
<evidence type="ECO:0000313" key="2">
    <source>
        <dbReference type="EMBL" id="SAK86755.1"/>
    </source>
</evidence>
<dbReference type="RefSeq" id="WP_062608045.1">
    <property type="nucleotide sequence ID" value="NZ_FCOX02000025.1"/>
</dbReference>
<dbReference type="AlphaFoldDB" id="A0A158CWL6"/>
<evidence type="ECO:0000313" key="3">
    <source>
        <dbReference type="Proteomes" id="UP000071859"/>
    </source>
</evidence>
<gene>
    <name evidence="2" type="ORF">AWB78_04467</name>
</gene>
<evidence type="ECO:0008006" key="4">
    <source>
        <dbReference type="Google" id="ProtNLM"/>
    </source>
</evidence>
<feature type="region of interest" description="Disordered" evidence="1">
    <location>
        <begin position="1"/>
        <end position="73"/>
    </location>
</feature>
<feature type="compositionally biased region" description="Basic and acidic residues" evidence="1">
    <location>
        <begin position="1"/>
        <end position="32"/>
    </location>
</feature>